<comment type="function">
    <text evidence="6">Part of the outer membrane protein assembly complex, which is involved in assembly and insertion of beta-barrel proteins into the outer membrane.</text>
</comment>
<dbReference type="PANTHER" id="PTHR37423:SF1">
    <property type="entry name" value="OUTER MEMBRANE PROTEIN ASSEMBLY FACTOR BAMD"/>
    <property type="match status" value="1"/>
</dbReference>
<dbReference type="SUPFAM" id="SSF48452">
    <property type="entry name" value="TPR-like"/>
    <property type="match status" value="1"/>
</dbReference>
<keyword evidence="5 6" id="KW-0449">Lipoprotein</keyword>
<comment type="similarity">
    <text evidence="6">Belongs to the BamD family.</text>
</comment>
<comment type="caution">
    <text evidence="10">The sequence shown here is derived from an EMBL/GenBank/DDBJ whole genome shotgun (WGS) entry which is preliminary data.</text>
</comment>
<evidence type="ECO:0000256" key="4">
    <source>
        <dbReference type="ARBA" id="ARBA00023237"/>
    </source>
</evidence>
<dbReference type="InterPro" id="IPR017689">
    <property type="entry name" value="BamD"/>
</dbReference>
<evidence type="ECO:0000256" key="3">
    <source>
        <dbReference type="ARBA" id="ARBA00023139"/>
    </source>
</evidence>
<gene>
    <name evidence="6" type="primary">bamD</name>
    <name evidence="10" type="ORF">MO867_13775</name>
</gene>
<feature type="chain" id="PRO_5040775193" description="Outer membrane protein assembly factor BamD" evidence="8">
    <location>
        <begin position="27"/>
        <end position="316"/>
    </location>
</feature>
<feature type="domain" description="Outer membrane lipoprotein BamD-like" evidence="9">
    <location>
        <begin position="41"/>
        <end position="242"/>
    </location>
</feature>
<dbReference type="InterPro" id="IPR039565">
    <property type="entry name" value="BamD-like"/>
</dbReference>
<feature type="signal peptide" evidence="8">
    <location>
        <begin position="1"/>
        <end position="26"/>
    </location>
</feature>
<evidence type="ECO:0000256" key="1">
    <source>
        <dbReference type="ARBA" id="ARBA00022729"/>
    </source>
</evidence>
<keyword evidence="4 6" id="KW-0998">Cell outer membrane</keyword>
<evidence type="ECO:0000256" key="6">
    <source>
        <dbReference type="HAMAP-Rule" id="MF_00922"/>
    </source>
</evidence>
<evidence type="ECO:0000313" key="11">
    <source>
        <dbReference type="Proteomes" id="UP001139028"/>
    </source>
</evidence>
<dbReference type="NCBIfam" id="TIGR03302">
    <property type="entry name" value="OM_YfiO"/>
    <property type="match status" value="1"/>
</dbReference>
<keyword evidence="1 6" id="KW-0732">Signal</keyword>
<evidence type="ECO:0000256" key="2">
    <source>
        <dbReference type="ARBA" id="ARBA00023136"/>
    </source>
</evidence>
<evidence type="ECO:0000256" key="7">
    <source>
        <dbReference type="SAM" id="MobiDB-lite"/>
    </source>
</evidence>
<name>A0A9X2END1_9GAMM</name>
<dbReference type="GO" id="GO:0051205">
    <property type="term" value="P:protein insertion into membrane"/>
    <property type="evidence" value="ECO:0007669"/>
    <property type="project" value="UniProtKB-UniRule"/>
</dbReference>
<keyword evidence="2 6" id="KW-0472">Membrane</keyword>
<dbReference type="Gene3D" id="1.25.40.10">
    <property type="entry name" value="Tetratricopeptide repeat domain"/>
    <property type="match status" value="1"/>
</dbReference>
<dbReference type="EMBL" id="JALBWM010000061">
    <property type="protein sequence ID" value="MCO1335402.1"/>
    <property type="molecule type" value="Genomic_DNA"/>
</dbReference>
<keyword evidence="3 6" id="KW-0564">Palmitate</keyword>
<dbReference type="GO" id="GO:0043165">
    <property type="term" value="P:Gram-negative-bacterium-type cell outer membrane assembly"/>
    <property type="evidence" value="ECO:0007669"/>
    <property type="project" value="UniProtKB-UniRule"/>
</dbReference>
<organism evidence="10 11">
    <name type="scientific">Microbulbifer okhotskensis</name>
    <dbReference type="NCBI Taxonomy" id="2926617"/>
    <lineage>
        <taxon>Bacteria</taxon>
        <taxon>Pseudomonadati</taxon>
        <taxon>Pseudomonadota</taxon>
        <taxon>Gammaproteobacteria</taxon>
        <taxon>Cellvibrionales</taxon>
        <taxon>Microbulbiferaceae</taxon>
        <taxon>Microbulbifer</taxon>
    </lineage>
</organism>
<dbReference type="PROSITE" id="PS51257">
    <property type="entry name" value="PROKAR_LIPOPROTEIN"/>
    <property type="match status" value="1"/>
</dbReference>
<sequence>MIERGAMQTWKMLWLALVSAILVACANTDDSEVGLPTGSRTEQAYYEMAQRQLRTSQWDLAIKNLRALEDNFPFGNYAEQAQLELIFAYYRNYENDASIAAADRFIRLHPQHRNVDYAYYMKGLSSFTEGTGLFERFMPTDLTSRDPGSARESFAYFSQLMARYPESRYAADAQKRMIHLRNLLARYEVHVANYYFKRGAYLAAANRGRYIVENFQQTPAVPDALAVMVQGYHLMEMPELEANALDVLLNNYPKHPAVNEDGSFNYSFYEGPSGRSLVHRVTLGLFEKSDPRGFDSRELYNPEYNRDETPLPPELM</sequence>
<comment type="subunit">
    <text evidence="6">Part of the Bam complex.</text>
</comment>
<evidence type="ECO:0000256" key="5">
    <source>
        <dbReference type="ARBA" id="ARBA00023288"/>
    </source>
</evidence>
<comment type="subcellular location">
    <subcellularLocation>
        <location evidence="6">Cell outer membrane</location>
        <topology evidence="6">Lipid-anchor</topology>
    </subcellularLocation>
</comment>
<feature type="region of interest" description="Disordered" evidence="7">
    <location>
        <begin position="294"/>
        <end position="316"/>
    </location>
</feature>
<dbReference type="GO" id="GO:1990063">
    <property type="term" value="C:Bam protein complex"/>
    <property type="evidence" value="ECO:0007669"/>
    <property type="project" value="TreeGrafter"/>
</dbReference>
<evidence type="ECO:0000256" key="8">
    <source>
        <dbReference type="SAM" id="SignalP"/>
    </source>
</evidence>
<keyword evidence="11" id="KW-1185">Reference proteome</keyword>
<dbReference type="AlphaFoldDB" id="A0A9X2END1"/>
<dbReference type="RefSeq" id="WP_252469719.1">
    <property type="nucleotide sequence ID" value="NZ_JALBWM010000061.1"/>
</dbReference>
<dbReference type="Proteomes" id="UP001139028">
    <property type="component" value="Unassembled WGS sequence"/>
</dbReference>
<dbReference type="Pfam" id="PF13525">
    <property type="entry name" value="YfiO"/>
    <property type="match status" value="1"/>
</dbReference>
<dbReference type="CDD" id="cd15830">
    <property type="entry name" value="BamD"/>
    <property type="match status" value="1"/>
</dbReference>
<protein>
    <recommendedName>
        <fullName evidence="6">Outer membrane protein assembly factor BamD</fullName>
    </recommendedName>
</protein>
<feature type="compositionally biased region" description="Basic and acidic residues" evidence="7">
    <location>
        <begin position="294"/>
        <end position="309"/>
    </location>
</feature>
<proteinExistence type="inferred from homology"/>
<dbReference type="InterPro" id="IPR011990">
    <property type="entry name" value="TPR-like_helical_dom_sf"/>
</dbReference>
<reference evidence="10" key="1">
    <citation type="journal article" date="2022" name="Arch. Microbiol.">
        <title>Microbulbifer okhotskensis sp. nov., isolated from a deep bottom sediment of the Okhotsk Sea.</title>
        <authorList>
            <person name="Romanenko L."/>
            <person name="Kurilenko V."/>
            <person name="Otstavnykh N."/>
            <person name="Velansky P."/>
            <person name="Isaeva M."/>
            <person name="Mikhailov V."/>
        </authorList>
    </citation>
    <scope>NUCLEOTIDE SEQUENCE</scope>
    <source>
        <strain evidence="10">OS29</strain>
    </source>
</reference>
<evidence type="ECO:0000259" key="9">
    <source>
        <dbReference type="Pfam" id="PF13525"/>
    </source>
</evidence>
<dbReference type="PANTHER" id="PTHR37423">
    <property type="entry name" value="SOLUBLE LYTIC MUREIN TRANSGLYCOSYLASE-RELATED"/>
    <property type="match status" value="1"/>
</dbReference>
<accession>A0A9X2END1</accession>
<evidence type="ECO:0000313" key="10">
    <source>
        <dbReference type="EMBL" id="MCO1335402.1"/>
    </source>
</evidence>
<dbReference type="HAMAP" id="MF_00922">
    <property type="entry name" value="OM_assembly_BamD"/>
    <property type="match status" value="1"/>
</dbReference>